<dbReference type="GO" id="GO:0030288">
    <property type="term" value="C:outer membrane-bounded periplasmic space"/>
    <property type="evidence" value="ECO:0007669"/>
    <property type="project" value="TreeGrafter"/>
</dbReference>
<evidence type="ECO:0000313" key="3">
    <source>
        <dbReference type="EMBL" id="SMQ85514.1"/>
    </source>
</evidence>
<dbReference type="Pfam" id="PF13416">
    <property type="entry name" value="SBP_bac_8"/>
    <property type="match status" value="1"/>
</dbReference>
<sequence length="349" mass="37816">MTSGSLTRRHFLAATAAAGLVTGFPAIVRAQSKTIVTTLFGGAYEENYRKHVLDPFSAKTGAEFVIKYGSADEWLNNALVNRDAPEIDLPFLSLPVAMRAIRVPDLFMDLTPNEVPALADVYPIFKDTYEGKAVGFNYVDYGILYREDMVEKPIASWADLWDPSLAGKVLAPAAAAGSMYELVMIAAAIAGDPSDWNLGIEKLKELKPNVARWFNTANEVDGLIQRKEASVAAGFGGFRSYALIDGGVPGKFVTPTEGAPMGVLSYHVPINAANRDLLLEFVDFALSVDQQVAFGNAMPTGVVNSKAQLNPDVASRIAPADQLLRIDWASIQSHFTEITQRMQQEVISG</sequence>
<dbReference type="EMBL" id="FXWK01000002">
    <property type="protein sequence ID" value="SMQ85514.1"/>
    <property type="molecule type" value="Genomic_DNA"/>
</dbReference>
<dbReference type="Gene3D" id="3.40.190.10">
    <property type="entry name" value="Periplasmic binding protein-like II"/>
    <property type="match status" value="2"/>
</dbReference>
<organism evidence="3 4">
    <name type="scientific">Devosia lucknowensis</name>
    <dbReference type="NCBI Taxonomy" id="1096929"/>
    <lineage>
        <taxon>Bacteria</taxon>
        <taxon>Pseudomonadati</taxon>
        <taxon>Pseudomonadota</taxon>
        <taxon>Alphaproteobacteria</taxon>
        <taxon>Hyphomicrobiales</taxon>
        <taxon>Devosiaceae</taxon>
        <taxon>Devosia</taxon>
    </lineage>
</organism>
<dbReference type="GO" id="GO:0030975">
    <property type="term" value="F:thiamine binding"/>
    <property type="evidence" value="ECO:0007669"/>
    <property type="project" value="TreeGrafter"/>
</dbReference>
<dbReference type="GO" id="GO:0030976">
    <property type="term" value="F:thiamine pyrophosphate binding"/>
    <property type="evidence" value="ECO:0007669"/>
    <property type="project" value="TreeGrafter"/>
</dbReference>
<dbReference type="PANTHER" id="PTHR30006">
    <property type="entry name" value="THIAMINE-BINDING PERIPLASMIC PROTEIN-RELATED"/>
    <property type="match status" value="1"/>
</dbReference>
<dbReference type="RefSeq" id="WP_086471172.1">
    <property type="nucleotide sequence ID" value="NZ_FXWK01000002.1"/>
</dbReference>
<dbReference type="GO" id="GO:0015888">
    <property type="term" value="P:thiamine transport"/>
    <property type="evidence" value="ECO:0007669"/>
    <property type="project" value="TreeGrafter"/>
</dbReference>
<gene>
    <name evidence="3" type="ORF">SAMN06295905_2792</name>
</gene>
<keyword evidence="2" id="KW-0574">Periplasm</keyword>
<dbReference type="PROSITE" id="PS51318">
    <property type="entry name" value="TAT"/>
    <property type="match status" value="1"/>
</dbReference>
<evidence type="ECO:0000256" key="1">
    <source>
        <dbReference type="ARBA" id="ARBA00022729"/>
    </source>
</evidence>
<accession>A0A1Y6G6X5</accession>
<evidence type="ECO:0000256" key="2">
    <source>
        <dbReference type="ARBA" id="ARBA00022764"/>
    </source>
</evidence>
<keyword evidence="1" id="KW-0732">Signal</keyword>
<dbReference type="PANTHER" id="PTHR30006:SF2">
    <property type="entry name" value="ABC TRANSPORTER SUBSTRATE-BINDING PROTEIN"/>
    <property type="match status" value="1"/>
</dbReference>
<protein>
    <submittedName>
        <fullName evidence="3">Spermidine/putrescine-binding protein</fullName>
    </submittedName>
</protein>
<evidence type="ECO:0000313" key="4">
    <source>
        <dbReference type="Proteomes" id="UP000194474"/>
    </source>
</evidence>
<dbReference type="OrthoDB" id="9766989at2"/>
<keyword evidence="4" id="KW-1185">Reference proteome</keyword>
<dbReference type="AlphaFoldDB" id="A0A1Y6G6X5"/>
<dbReference type="Proteomes" id="UP000194474">
    <property type="component" value="Unassembled WGS sequence"/>
</dbReference>
<reference evidence="4" key="1">
    <citation type="submission" date="2017-04" db="EMBL/GenBank/DDBJ databases">
        <authorList>
            <person name="Varghese N."/>
            <person name="Submissions S."/>
        </authorList>
    </citation>
    <scope>NUCLEOTIDE SEQUENCE [LARGE SCALE GENOMIC DNA]</scope>
</reference>
<dbReference type="InterPro" id="IPR006059">
    <property type="entry name" value="SBP"/>
</dbReference>
<dbReference type="SUPFAM" id="SSF53850">
    <property type="entry name" value="Periplasmic binding protein-like II"/>
    <property type="match status" value="1"/>
</dbReference>
<proteinExistence type="predicted"/>
<dbReference type="InterPro" id="IPR006311">
    <property type="entry name" value="TAT_signal"/>
</dbReference>
<name>A0A1Y6G6X5_9HYPH</name>